<feature type="region of interest" description="Disordered" evidence="7">
    <location>
        <begin position="1"/>
        <end position="34"/>
    </location>
</feature>
<evidence type="ECO:0000256" key="7">
    <source>
        <dbReference type="SAM" id="MobiDB-lite"/>
    </source>
</evidence>
<feature type="compositionally biased region" description="Low complexity" evidence="7">
    <location>
        <begin position="115"/>
        <end position="125"/>
    </location>
</feature>
<feature type="compositionally biased region" description="Polar residues" evidence="7">
    <location>
        <begin position="126"/>
        <end position="135"/>
    </location>
</feature>
<proteinExistence type="predicted"/>
<dbReference type="EMBL" id="JAZHXJ010000138">
    <property type="protein sequence ID" value="KAL1872451.1"/>
    <property type="molecule type" value="Genomic_DNA"/>
</dbReference>
<protein>
    <recommendedName>
        <fullName evidence="8">Xylanolytic transcriptional activator regulatory domain-containing protein</fullName>
    </recommendedName>
</protein>
<dbReference type="PANTHER" id="PTHR47540:SF3">
    <property type="entry name" value="ZN(II)2CYS6 TRANSCRIPTION FACTOR (EUROFUNG)"/>
    <property type="match status" value="1"/>
</dbReference>
<evidence type="ECO:0000256" key="6">
    <source>
        <dbReference type="ARBA" id="ARBA00023242"/>
    </source>
</evidence>
<evidence type="ECO:0000256" key="2">
    <source>
        <dbReference type="ARBA" id="ARBA00022723"/>
    </source>
</evidence>
<name>A0ABR3X902_9PEZI</name>
<keyword evidence="10" id="KW-1185">Reference proteome</keyword>
<keyword evidence="2" id="KW-0479">Metal-binding</keyword>
<dbReference type="InterPro" id="IPR051711">
    <property type="entry name" value="Stress_Response_Reg"/>
</dbReference>
<evidence type="ECO:0000256" key="4">
    <source>
        <dbReference type="ARBA" id="ARBA00023125"/>
    </source>
</evidence>
<keyword evidence="4" id="KW-0238">DNA-binding</keyword>
<feature type="compositionally biased region" description="Basic and acidic residues" evidence="7">
    <location>
        <begin position="25"/>
        <end position="34"/>
    </location>
</feature>
<dbReference type="Gene3D" id="4.10.240.10">
    <property type="entry name" value="Zn(2)-C6 fungal-type DNA-binding domain"/>
    <property type="match status" value="1"/>
</dbReference>
<dbReference type="SMART" id="SM00906">
    <property type="entry name" value="Fungal_trans"/>
    <property type="match status" value="1"/>
</dbReference>
<keyword evidence="6" id="KW-0539">Nucleus</keyword>
<keyword evidence="3" id="KW-0805">Transcription regulation</keyword>
<reference evidence="9 10" key="1">
    <citation type="journal article" date="2024" name="Commun. Biol.">
        <title>Comparative genomic analysis of thermophilic fungi reveals convergent evolutionary adaptations and gene losses.</title>
        <authorList>
            <person name="Steindorff A.S."/>
            <person name="Aguilar-Pontes M.V."/>
            <person name="Robinson A.J."/>
            <person name="Andreopoulos B."/>
            <person name="LaButti K."/>
            <person name="Kuo A."/>
            <person name="Mondo S."/>
            <person name="Riley R."/>
            <person name="Otillar R."/>
            <person name="Haridas S."/>
            <person name="Lipzen A."/>
            <person name="Grimwood J."/>
            <person name="Schmutz J."/>
            <person name="Clum A."/>
            <person name="Reid I.D."/>
            <person name="Moisan M.C."/>
            <person name="Butler G."/>
            <person name="Nguyen T.T.M."/>
            <person name="Dewar K."/>
            <person name="Conant G."/>
            <person name="Drula E."/>
            <person name="Henrissat B."/>
            <person name="Hansel C."/>
            <person name="Singer S."/>
            <person name="Hutchinson M.I."/>
            <person name="de Vries R.P."/>
            <person name="Natvig D.O."/>
            <person name="Powell A.J."/>
            <person name="Tsang A."/>
            <person name="Grigoriev I.V."/>
        </authorList>
    </citation>
    <scope>NUCLEOTIDE SEQUENCE [LARGE SCALE GENOMIC DNA]</scope>
    <source>
        <strain evidence="9 10">ATCC 24622</strain>
    </source>
</reference>
<evidence type="ECO:0000256" key="1">
    <source>
        <dbReference type="ARBA" id="ARBA00004123"/>
    </source>
</evidence>
<dbReference type="InterPro" id="IPR036864">
    <property type="entry name" value="Zn2-C6_fun-type_DNA-bd_sf"/>
</dbReference>
<gene>
    <name evidence="9" type="ORF">VTK73DRAFT_1529</name>
</gene>
<feature type="compositionally biased region" description="Basic and acidic residues" evidence="7">
    <location>
        <begin position="136"/>
        <end position="146"/>
    </location>
</feature>
<evidence type="ECO:0000256" key="5">
    <source>
        <dbReference type="ARBA" id="ARBA00023163"/>
    </source>
</evidence>
<keyword evidence="5" id="KW-0804">Transcription</keyword>
<dbReference type="Pfam" id="PF00172">
    <property type="entry name" value="Zn_clus"/>
    <property type="match status" value="1"/>
</dbReference>
<organism evidence="9 10">
    <name type="scientific">Phialemonium thermophilum</name>
    <dbReference type="NCBI Taxonomy" id="223376"/>
    <lineage>
        <taxon>Eukaryota</taxon>
        <taxon>Fungi</taxon>
        <taxon>Dikarya</taxon>
        <taxon>Ascomycota</taxon>
        <taxon>Pezizomycotina</taxon>
        <taxon>Sordariomycetes</taxon>
        <taxon>Sordariomycetidae</taxon>
        <taxon>Cephalothecales</taxon>
        <taxon>Cephalothecaceae</taxon>
        <taxon>Phialemonium</taxon>
    </lineage>
</organism>
<feature type="region of interest" description="Disordered" evidence="7">
    <location>
        <begin position="105"/>
        <end position="192"/>
    </location>
</feature>
<dbReference type="Proteomes" id="UP001586593">
    <property type="component" value="Unassembled WGS sequence"/>
</dbReference>
<dbReference type="CDD" id="cd12148">
    <property type="entry name" value="fungal_TF_MHR"/>
    <property type="match status" value="1"/>
</dbReference>
<feature type="compositionally biased region" description="Low complexity" evidence="7">
    <location>
        <begin position="9"/>
        <end position="23"/>
    </location>
</feature>
<evidence type="ECO:0000313" key="10">
    <source>
        <dbReference type="Proteomes" id="UP001586593"/>
    </source>
</evidence>
<accession>A0ABR3X902</accession>
<comment type="caution">
    <text evidence="9">The sequence shown here is derived from an EMBL/GenBank/DDBJ whole genome shotgun (WGS) entry which is preliminary data.</text>
</comment>
<evidence type="ECO:0000259" key="8">
    <source>
        <dbReference type="SMART" id="SM00906"/>
    </source>
</evidence>
<dbReference type="CDD" id="cd00067">
    <property type="entry name" value="GAL4"/>
    <property type="match status" value="1"/>
</dbReference>
<dbReference type="PANTHER" id="PTHR47540">
    <property type="entry name" value="THIAMINE REPRESSIBLE GENES REGULATORY PROTEIN THI5"/>
    <property type="match status" value="1"/>
</dbReference>
<feature type="domain" description="Xylanolytic transcriptional activator regulatory" evidence="8">
    <location>
        <begin position="359"/>
        <end position="434"/>
    </location>
</feature>
<dbReference type="InterPro" id="IPR001138">
    <property type="entry name" value="Zn2Cys6_DnaBD"/>
</dbReference>
<sequence>MPSPLATQGSTAGSSSAPGTPSGEPQRRPTKERLRVSRACDECKKWVLYSRAFSVSKVHPPHLCGYTYSSGIRKKIRCTGQNPCQRCSRDGVACHYDAPYLRGKRKSNREKLNGTSVTPPSSTSPFNRDTITGPQHRSDRRPPSPRDDDEGGLPQESIRVAGGTPARRPPAPGNSSRASPAPGESDRQGHFVGASSGLSFLLRLQRRLRRDARDAAAAESPVFTLRDTVLPEFDELAFTLPRREEANALLTTYFELSSPTYRFLHRPTIEFWLQQLYDTGVIAGPNFHSKYAVILTMFAQATRYTGAASNSPDANTGLQYFQAAERQLSRETEPATLTSVQALLGCCFYILTRSRLNHCWNLFGTTSRLILALGMHRRKEKFEGGAPSACGVDLVELECRKRVFWCAYNLDKYLSAIFGRPCAFHDDDIDQDMPS</sequence>
<comment type="subcellular location">
    <subcellularLocation>
        <location evidence="1">Nucleus</location>
    </subcellularLocation>
</comment>
<evidence type="ECO:0000256" key="3">
    <source>
        <dbReference type="ARBA" id="ARBA00023015"/>
    </source>
</evidence>
<dbReference type="InterPro" id="IPR007219">
    <property type="entry name" value="XnlR_reg_dom"/>
</dbReference>
<dbReference type="Pfam" id="PF04082">
    <property type="entry name" value="Fungal_trans"/>
    <property type="match status" value="1"/>
</dbReference>
<dbReference type="SUPFAM" id="SSF57701">
    <property type="entry name" value="Zn2/Cys6 DNA-binding domain"/>
    <property type="match status" value="1"/>
</dbReference>
<evidence type="ECO:0000313" key="9">
    <source>
        <dbReference type="EMBL" id="KAL1872451.1"/>
    </source>
</evidence>